<keyword evidence="1" id="KW-0472">Membrane</keyword>
<proteinExistence type="predicted"/>
<organism evidence="2 3">
    <name type="scientific">Qipengyuania xiapuensis</name>
    <dbReference type="NCBI Taxonomy" id="2867236"/>
    <lineage>
        <taxon>Bacteria</taxon>
        <taxon>Pseudomonadati</taxon>
        <taxon>Pseudomonadota</taxon>
        <taxon>Alphaproteobacteria</taxon>
        <taxon>Sphingomonadales</taxon>
        <taxon>Erythrobacteraceae</taxon>
        <taxon>Qipengyuania</taxon>
    </lineage>
</organism>
<accession>A0ABX8ZVI9</accession>
<keyword evidence="1" id="KW-1133">Transmembrane helix</keyword>
<name>A0ABX8ZVI9_9SPHN</name>
<feature type="transmembrane region" description="Helical" evidence="1">
    <location>
        <begin position="49"/>
        <end position="72"/>
    </location>
</feature>
<protein>
    <submittedName>
        <fullName evidence="2">Uncharacterized protein</fullName>
    </submittedName>
</protein>
<evidence type="ECO:0000313" key="2">
    <source>
        <dbReference type="EMBL" id="QZD93032.1"/>
    </source>
</evidence>
<feature type="transmembrane region" description="Helical" evidence="1">
    <location>
        <begin position="7"/>
        <end position="29"/>
    </location>
</feature>
<sequence length="75" mass="8429">METLGKLLIFGVLVGWAANIIGAFATGKIVRFPSRLVVFFDREEDRGAFYVQMIVTTIFSLFSLGLLLAIFWEVL</sequence>
<evidence type="ECO:0000313" key="3">
    <source>
        <dbReference type="Proteomes" id="UP000824300"/>
    </source>
</evidence>
<reference evidence="2 3" key="1">
    <citation type="submission" date="2021-08" db="EMBL/GenBank/DDBJ databases">
        <title>Comparative Genomics Analysis of the Genus Qipengyuania Reveals Extensive Genetic Diversity and Metabolic Versatility, Including the Description of Fifteen Novel Species.</title>
        <authorList>
            <person name="Liu Y."/>
        </authorList>
    </citation>
    <scope>NUCLEOTIDE SEQUENCE [LARGE SCALE GENOMIC DNA]</scope>
    <source>
        <strain evidence="2 3">1NDW3</strain>
    </source>
</reference>
<evidence type="ECO:0000256" key="1">
    <source>
        <dbReference type="SAM" id="Phobius"/>
    </source>
</evidence>
<gene>
    <name evidence="2" type="ORF">K3162_03060</name>
</gene>
<dbReference type="EMBL" id="CP081296">
    <property type="protein sequence ID" value="QZD93032.1"/>
    <property type="molecule type" value="Genomic_DNA"/>
</dbReference>
<dbReference type="RefSeq" id="WP_221428721.1">
    <property type="nucleotide sequence ID" value="NZ_CP081296.1"/>
</dbReference>
<keyword evidence="1" id="KW-0812">Transmembrane</keyword>
<keyword evidence="3" id="KW-1185">Reference proteome</keyword>
<dbReference type="Proteomes" id="UP000824300">
    <property type="component" value="Chromosome"/>
</dbReference>